<evidence type="ECO:0000256" key="3">
    <source>
        <dbReference type="ARBA" id="ARBA00022801"/>
    </source>
</evidence>
<dbReference type="Ensembl" id="ENSECRT00000031481.1">
    <property type="protein sequence ID" value="ENSECRP00000030830.1"/>
    <property type="gene ID" value="ENSECRG00000020919.1"/>
</dbReference>
<dbReference type="Gene3D" id="3.60.110.10">
    <property type="entry name" value="Carbon-nitrogen hydrolase"/>
    <property type="match status" value="1"/>
</dbReference>
<evidence type="ECO:0000256" key="4">
    <source>
        <dbReference type="ARBA" id="ARBA00023180"/>
    </source>
</evidence>
<comment type="function">
    <text evidence="5">Catalytic release of biotin from biocytin, the product of biotin-dependent carboxylases degradation.</text>
</comment>
<comment type="similarity">
    <text evidence="1">Belongs to the carbon-nitrogen hydrolase superfamily. BTD/VNN family.</text>
</comment>
<evidence type="ECO:0000313" key="12">
    <source>
        <dbReference type="Proteomes" id="UP000694620"/>
    </source>
</evidence>
<keyword evidence="3" id="KW-0378">Hydrolase</keyword>
<dbReference type="GO" id="GO:0047708">
    <property type="term" value="F:biotinidase activity"/>
    <property type="evidence" value="ECO:0007669"/>
    <property type="project" value="UniProtKB-EC"/>
</dbReference>
<reference evidence="11" key="3">
    <citation type="submission" date="2025-09" db="UniProtKB">
        <authorList>
            <consortium name="Ensembl"/>
        </authorList>
    </citation>
    <scope>IDENTIFICATION</scope>
</reference>
<comment type="catalytic activity">
    <reaction evidence="8">
        <text>biocytin + H2O = biotin + L-lysine</text>
        <dbReference type="Rhea" id="RHEA:77171"/>
        <dbReference type="ChEBI" id="CHEBI:15377"/>
        <dbReference type="ChEBI" id="CHEBI:32551"/>
        <dbReference type="ChEBI" id="CHEBI:57586"/>
        <dbReference type="ChEBI" id="CHEBI:195545"/>
        <dbReference type="EC" id="3.5.1.12"/>
    </reaction>
</comment>
<dbReference type="InterPro" id="IPR036526">
    <property type="entry name" value="C-N_Hydrolase_sf"/>
</dbReference>
<keyword evidence="12" id="KW-1185">Reference proteome</keyword>
<sequence>MLFVPLYLQCYVFFPQMLIGMDWKILAYCVGFYVCHVVVSSLHRRGNFTAAVYEHQVILNPNPSVPLSRQSALKHMKKNLDIYEEQVALAAKQGAQLIVFPEDGIHGFNFTRQSIEPYLERIPDPKSIKWSPCLNPGRFPNTEVLHRLSCMAKTNRIYVVANMPDRQDCLPRDPHCPPDGRYQFNTDVVFSDDGTIVARYHKQNLYFEAAFDTPVDYEYVIFDTSFAGPFGIFTCFDILFYEPAVTLIEKFKLKQIVFPTAWMNQLPLLSAIQIQRSFASAFGLNLLAANIHQTDLDMTGSGIYTPSHSLYHYDMDSHNGRLLVATIPVISDSSNDDTLVDNWHLISSRTLNMAKTNNLQFCDNEFEECSGHFPSQDPFMKPFHALMMYDNYTFTPLLAAKGNVAVCDGSLCCHLSYERSPPSSELYALGAFNGLHVVHGTYYLEVCALVKCPGSHWHSCGGGTIHASSALNFHLWGNFTTRFIFPQILASEMQLHIPDKMGWEKTNFFMTKSNMSAGLITAALYGRVYEKDKGPDDKP</sequence>
<dbReference type="Proteomes" id="UP000694620">
    <property type="component" value="Chromosome 13"/>
</dbReference>
<feature type="active site" description="Proton acceptor" evidence="9">
    <location>
        <position position="102"/>
    </location>
</feature>
<keyword evidence="4" id="KW-0325">Glycoprotein</keyword>
<organism evidence="11 12">
    <name type="scientific">Erpetoichthys calabaricus</name>
    <name type="common">Rope fish</name>
    <name type="synonym">Calamoichthys calabaricus</name>
    <dbReference type="NCBI Taxonomy" id="27687"/>
    <lineage>
        <taxon>Eukaryota</taxon>
        <taxon>Metazoa</taxon>
        <taxon>Chordata</taxon>
        <taxon>Craniata</taxon>
        <taxon>Vertebrata</taxon>
        <taxon>Euteleostomi</taxon>
        <taxon>Actinopterygii</taxon>
        <taxon>Polypteriformes</taxon>
        <taxon>Polypteridae</taxon>
        <taxon>Erpetoichthys</taxon>
    </lineage>
</organism>
<evidence type="ECO:0000256" key="9">
    <source>
        <dbReference type="PIRSR" id="PIRSR011861-1"/>
    </source>
</evidence>
<evidence type="ECO:0000313" key="11">
    <source>
        <dbReference type="Ensembl" id="ENSECRP00000030830.1"/>
    </source>
</evidence>
<dbReference type="GeneTree" id="ENSGT00390000013823"/>
<reference evidence="11" key="1">
    <citation type="submission" date="2021-06" db="EMBL/GenBank/DDBJ databases">
        <authorList>
            <consortium name="Wellcome Sanger Institute Data Sharing"/>
        </authorList>
    </citation>
    <scope>NUCLEOTIDE SEQUENCE [LARGE SCALE GENOMIC DNA]</scope>
</reference>
<dbReference type="AlphaFoldDB" id="A0A8C4TGA5"/>
<evidence type="ECO:0000256" key="2">
    <source>
        <dbReference type="ARBA" id="ARBA00022729"/>
    </source>
</evidence>
<dbReference type="InterPro" id="IPR012101">
    <property type="entry name" value="Biotinidase-like_euk"/>
</dbReference>
<evidence type="ECO:0000256" key="1">
    <source>
        <dbReference type="ARBA" id="ARBA00008225"/>
    </source>
</evidence>
<dbReference type="PANTHER" id="PTHR10609:SF14">
    <property type="entry name" value="BIOTINIDASE"/>
    <property type="match status" value="1"/>
</dbReference>
<evidence type="ECO:0000259" key="10">
    <source>
        <dbReference type="PROSITE" id="PS50263"/>
    </source>
</evidence>
<keyword evidence="2" id="KW-0732">Signal</keyword>
<reference evidence="11" key="2">
    <citation type="submission" date="2025-08" db="UniProtKB">
        <authorList>
            <consortium name="Ensembl"/>
        </authorList>
    </citation>
    <scope>IDENTIFICATION</scope>
</reference>
<protein>
    <recommendedName>
        <fullName evidence="7">Biotinidase</fullName>
        <ecNumber evidence="6">3.5.1.12</ecNumber>
    </recommendedName>
</protein>
<dbReference type="PROSITE" id="PS50263">
    <property type="entry name" value="CN_HYDROLASE"/>
    <property type="match status" value="1"/>
</dbReference>
<evidence type="ECO:0000256" key="7">
    <source>
        <dbReference type="ARBA" id="ARBA00039680"/>
    </source>
</evidence>
<dbReference type="FunFam" id="3.60.110.10:FF:000001">
    <property type="entry name" value="biotinidase isoform X1"/>
    <property type="match status" value="1"/>
</dbReference>
<dbReference type="CDD" id="cd07567">
    <property type="entry name" value="biotinidase_like"/>
    <property type="match status" value="1"/>
</dbReference>
<evidence type="ECO:0000256" key="6">
    <source>
        <dbReference type="ARBA" id="ARBA00039012"/>
    </source>
</evidence>
<dbReference type="SUPFAM" id="SSF56317">
    <property type="entry name" value="Carbon-nitrogen hydrolase"/>
    <property type="match status" value="1"/>
</dbReference>
<name>A0A8C4TGA5_ERPCA</name>
<dbReference type="InterPro" id="IPR040154">
    <property type="entry name" value="Biotinidase/VNN"/>
</dbReference>
<dbReference type="InterPro" id="IPR003010">
    <property type="entry name" value="C-N_Hydrolase"/>
</dbReference>
<dbReference type="Pfam" id="PF00795">
    <property type="entry name" value="CN_hydrolase"/>
    <property type="match status" value="1"/>
</dbReference>
<dbReference type="PANTHER" id="PTHR10609">
    <property type="entry name" value="BIOTINIDASE-RELATED"/>
    <property type="match status" value="1"/>
</dbReference>
<feature type="domain" description="CN hydrolase" evidence="10">
    <location>
        <begin position="61"/>
        <end position="329"/>
    </location>
</feature>
<evidence type="ECO:0000256" key="5">
    <source>
        <dbReference type="ARBA" id="ARBA00037073"/>
    </source>
</evidence>
<gene>
    <name evidence="11" type="primary">BTD</name>
    <name evidence="11" type="synonym">btd</name>
</gene>
<dbReference type="EC" id="3.5.1.12" evidence="6"/>
<accession>A0A8C4TGA5</accession>
<dbReference type="PIRSF" id="PIRSF011861">
    <property type="entry name" value="Biotinidase"/>
    <property type="match status" value="1"/>
</dbReference>
<dbReference type="Pfam" id="PF19018">
    <property type="entry name" value="Vanin_C"/>
    <property type="match status" value="1"/>
</dbReference>
<feature type="active site" description="Nucleophile" evidence="9">
    <location>
        <position position="235"/>
    </location>
</feature>
<evidence type="ECO:0000256" key="8">
    <source>
        <dbReference type="ARBA" id="ARBA00043697"/>
    </source>
</evidence>
<dbReference type="InterPro" id="IPR043957">
    <property type="entry name" value="Vanin_C"/>
</dbReference>
<proteinExistence type="inferred from homology"/>
<feature type="active site" description="Proton donor" evidence="9">
    <location>
        <position position="202"/>
    </location>
</feature>